<name>A0AAI9AHU5_9BACT</name>
<gene>
    <name evidence="1" type="ORF">CMTB2_00904</name>
</gene>
<organism evidence="1 2">
    <name type="scientific">Caminibacter mediatlanticus TB-2</name>
    <dbReference type="NCBI Taxonomy" id="391592"/>
    <lineage>
        <taxon>Bacteria</taxon>
        <taxon>Pseudomonadati</taxon>
        <taxon>Campylobacterota</taxon>
        <taxon>Epsilonproteobacteria</taxon>
        <taxon>Nautiliales</taxon>
        <taxon>Nautiliaceae</taxon>
        <taxon>Caminibacter</taxon>
    </lineage>
</organism>
<sequence>MKKFKDVIPSDYAARLLLLYGYKVLDVLQKDIENKDLKKKKTAAVIAAILHMKGM</sequence>
<proteinExistence type="predicted"/>
<dbReference type="AlphaFoldDB" id="A0AAI9AHU5"/>
<dbReference type="Proteomes" id="UP000003288">
    <property type="component" value="Unassembled WGS sequence"/>
</dbReference>
<evidence type="ECO:0000313" key="1">
    <source>
        <dbReference type="EMBL" id="EDM23782.1"/>
    </source>
</evidence>
<dbReference type="RefSeq" id="WP_007474321.1">
    <property type="nucleotide sequence ID" value="NZ_ABCJ01000003.1"/>
</dbReference>
<reference evidence="1 2" key="1">
    <citation type="journal article" date="2011" name="Stand. Genomic Sci.">
        <title>Draft genome sequence of Caminibacter mediatlanticus strain TB-2, an epsilonproteobacterium isolated from a deep-sea hydrothermal vent.</title>
        <authorList>
            <person name="Giovannelli D."/>
            <person name="Ferriera S."/>
            <person name="Johnson J."/>
            <person name="Kravitz S."/>
            <person name="Perez-Rodriguez I."/>
            <person name="Ricci J."/>
            <person name="O'Brien C."/>
            <person name="Voordeckers J.W."/>
            <person name="Bini E."/>
            <person name="Vetriani C."/>
        </authorList>
    </citation>
    <scope>NUCLEOTIDE SEQUENCE [LARGE SCALE GENOMIC DNA]</scope>
    <source>
        <strain evidence="1 2">TB-2</strain>
    </source>
</reference>
<protein>
    <submittedName>
        <fullName evidence="1">Uncharacterized protein</fullName>
    </submittedName>
</protein>
<comment type="caution">
    <text evidence="1">The sequence shown here is derived from an EMBL/GenBank/DDBJ whole genome shotgun (WGS) entry which is preliminary data.</text>
</comment>
<evidence type="ECO:0000313" key="2">
    <source>
        <dbReference type="Proteomes" id="UP000003288"/>
    </source>
</evidence>
<accession>A0AAI9AHU5</accession>
<dbReference type="EMBL" id="ABCJ01000003">
    <property type="protein sequence ID" value="EDM23782.1"/>
    <property type="molecule type" value="Genomic_DNA"/>
</dbReference>